<keyword evidence="3" id="KW-0808">Transferase</keyword>
<dbReference type="GO" id="GO:0008168">
    <property type="term" value="F:methyltransferase activity"/>
    <property type="evidence" value="ECO:0007669"/>
    <property type="project" value="UniProtKB-KW"/>
</dbReference>
<evidence type="ECO:0000313" key="3">
    <source>
        <dbReference type="EMBL" id="SFS84364.1"/>
    </source>
</evidence>
<dbReference type="Gene3D" id="3.40.50.150">
    <property type="entry name" value="Vaccinia Virus protein VP39"/>
    <property type="match status" value="1"/>
</dbReference>
<dbReference type="RefSeq" id="WP_093419459.1">
    <property type="nucleotide sequence ID" value="NZ_FOZX01000006.1"/>
</dbReference>
<dbReference type="SUPFAM" id="SSF53335">
    <property type="entry name" value="S-adenosyl-L-methionine-dependent methyltransferases"/>
    <property type="match status" value="1"/>
</dbReference>
<accession>A0A1I6T562</accession>
<dbReference type="AlphaFoldDB" id="A0A1I6T562"/>
<dbReference type="GO" id="GO:0032259">
    <property type="term" value="P:methylation"/>
    <property type="evidence" value="ECO:0007669"/>
    <property type="project" value="UniProtKB-KW"/>
</dbReference>
<dbReference type="InterPro" id="IPR029063">
    <property type="entry name" value="SAM-dependent_MTases_sf"/>
</dbReference>
<organism evidence="3 4">
    <name type="scientific">Saccharopolyspora flava</name>
    <dbReference type="NCBI Taxonomy" id="95161"/>
    <lineage>
        <taxon>Bacteria</taxon>
        <taxon>Bacillati</taxon>
        <taxon>Actinomycetota</taxon>
        <taxon>Actinomycetes</taxon>
        <taxon>Pseudonocardiales</taxon>
        <taxon>Pseudonocardiaceae</taxon>
        <taxon>Saccharopolyspora</taxon>
    </lineage>
</organism>
<evidence type="ECO:0000256" key="2">
    <source>
        <dbReference type="SAM" id="MobiDB-lite"/>
    </source>
</evidence>
<keyword evidence="1" id="KW-0175">Coiled coil</keyword>
<dbReference type="OrthoDB" id="2469560at2"/>
<evidence type="ECO:0000256" key="1">
    <source>
        <dbReference type="SAM" id="Coils"/>
    </source>
</evidence>
<dbReference type="EMBL" id="FOZX01000006">
    <property type="protein sequence ID" value="SFS84364.1"/>
    <property type="molecule type" value="Genomic_DNA"/>
</dbReference>
<reference evidence="4" key="1">
    <citation type="submission" date="2016-10" db="EMBL/GenBank/DDBJ databases">
        <authorList>
            <person name="Varghese N."/>
            <person name="Submissions S."/>
        </authorList>
    </citation>
    <scope>NUCLEOTIDE SEQUENCE [LARGE SCALE GENOMIC DNA]</scope>
    <source>
        <strain evidence="4">DSM 44771</strain>
    </source>
</reference>
<feature type="compositionally biased region" description="Basic and acidic residues" evidence="2">
    <location>
        <begin position="11"/>
        <end position="20"/>
    </location>
</feature>
<dbReference type="STRING" id="95161.SAMN05660874_03658"/>
<dbReference type="Pfam" id="PF13578">
    <property type="entry name" value="Methyltransf_24"/>
    <property type="match status" value="1"/>
</dbReference>
<keyword evidence="4" id="KW-1185">Reference proteome</keyword>
<sequence length="355" mass="40078">MTRVLEPGTGTRDDPHAQARDARNQPLLLHSMALFRELFAQLFDRRPIRTVVEIGVETGQVSACYAELGAEAVHCVESAPTEEMRAAMAGHDALHLVEGRSPQVLSQLPVADLYVIDGDHNYATVRAELDWILTHAPNALIALHDVLWPWSRRDLYYEPCLLPEERTHPRTADGPTVWHDEVTPAGFVGLGQFTVARTAGGERNGVLTAVEDALAEHGGRRLEIVPAVFGLGVILREDTDQDLVEALRPFTGSALLAALENNRIALYTRVLALQHEAVAHAEEADRQVRLLAERHTEVERLHRRCDELSDRYEQELAALRERNAELRRRFDAERPPRFVRALLHLARRFRRRFGR</sequence>
<keyword evidence="3" id="KW-0489">Methyltransferase</keyword>
<protein>
    <submittedName>
        <fullName evidence="3">Methyltransferase domain-containing protein</fullName>
    </submittedName>
</protein>
<proteinExistence type="predicted"/>
<gene>
    <name evidence="3" type="ORF">SAMN05660874_03658</name>
</gene>
<dbReference type="Proteomes" id="UP000198852">
    <property type="component" value="Unassembled WGS sequence"/>
</dbReference>
<name>A0A1I6T562_9PSEU</name>
<feature type="coiled-coil region" evidence="1">
    <location>
        <begin position="281"/>
        <end position="329"/>
    </location>
</feature>
<feature type="region of interest" description="Disordered" evidence="2">
    <location>
        <begin position="1"/>
        <end position="20"/>
    </location>
</feature>
<evidence type="ECO:0000313" key="4">
    <source>
        <dbReference type="Proteomes" id="UP000198852"/>
    </source>
</evidence>